<dbReference type="FunCoup" id="A0A165BAU3">
    <property type="interactions" value="68"/>
</dbReference>
<feature type="signal peptide" evidence="3">
    <location>
        <begin position="1"/>
        <end position="20"/>
    </location>
</feature>
<sequence>MLPSIHLSTSLLLATASTAAASLSVPIHRRATSAPSAERYQAMASHLRHKYGGGGSAASRMSRRQSSASVSLADLSLDSSYSAQLQIGTPAQTFSVIMDTGSSDLWLAGPDCTSCEMTTFDTSSSSSFETSDTAVRISYGSGQARGTIGSDTVTMGGFTVQGQTLAIVHSLTDGLKVNNVSGLMGLGFSSIATTKSQPFWFSLLSSNAFAQPVMGFYLTRWLNVESAQAVEFGGVFTMGGTNTSLYTGDVDFVDLPNGQAGGFWTIPVESVTLAGQSIPVTTSSSSILGAIDTGTTLIGAPPSFVESFYSAIQGSEPGTGQWEGFYLYPCDTAVNLTMNFGGAKSWPVSDDDFKLMQVSDSLCAGGLFEIDTGGSANGAPDWIVGDTFLKNVYSVFRASPPSVGFAALANPGDPTGGEVSGNGAGAAAGSVNRCAVAWAAAMALVGAVVL</sequence>
<dbReference type="PROSITE" id="PS51767">
    <property type="entry name" value="PEPTIDASE_A1"/>
    <property type="match status" value="1"/>
</dbReference>
<dbReference type="InterPro" id="IPR034164">
    <property type="entry name" value="Pepsin-like_dom"/>
</dbReference>
<gene>
    <name evidence="5" type="ORF">EXIGLDRAFT_733410</name>
</gene>
<dbReference type="InterPro" id="IPR021109">
    <property type="entry name" value="Peptidase_aspartic_dom_sf"/>
</dbReference>
<dbReference type="CDD" id="cd05471">
    <property type="entry name" value="pepsin_like"/>
    <property type="match status" value="1"/>
</dbReference>
<feature type="active site" evidence="2">
    <location>
        <position position="99"/>
    </location>
</feature>
<protein>
    <submittedName>
        <fullName evidence="5">Acid protease</fullName>
    </submittedName>
</protein>
<dbReference type="AlphaFoldDB" id="A0A165BAU3"/>
<reference evidence="5 6" key="1">
    <citation type="journal article" date="2016" name="Mol. Biol. Evol.">
        <title>Comparative Genomics of Early-Diverging Mushroom-Forming Fungi Provides Insights into the Origins of Lignocellulose Decay Capabilities.</title>
        <authorList>
            <person name="Nagy L.G."/>
            <person name="Riley R."/>
            <person name="Tritt A."/>
            <person name="Adam C."/>
            <person name="Daum C."/>
            <person name="Floudas D."/>
            <person name="Sun H."/>
            <person name="Yadav J.S."/>
            <person name="Pangilinan J."/>
            <person name="Larsson K.H."/>
            <person name="Matsuura K."/>
            <person name="Barry K."/>
            <person name="Labutti K."/>
            <person name="Kuo R."/>
            <person name="Ohm R.A."/>
            <person name="Bhattacharya S.S."/>
            <person name="Shirouzu T."/>
            <person name="Yoshinaga Y."/>
            <person name="Martin F.M."/>
            <person name="Grigoriev I.V."/>
            <person name="Hibbett D.S."/>
        </authorList>
    </citation>
    <scope>NUCLEOTIDE SEQUENCE [LARGE SCALE GENOMIC DNA]</scope>
    <source>
        <strain evidence="5 6">HHB12029</strain>
    </source>
</reference>
<dbReference type="PANTHER" id="PTHR47966">
    <property type="entry name" value="BETA-SITE APP-CLEAVING ENZYME, ISOFORM A-RELATED"/>
    <property type="match status" value="1"/>
</dbReference>
<evidence type="ECO:0000313" key="5">
    <source>
        <dbReference type="EMBL" id="KZV80212.1"/>
    </source>
</evidence>
<dbReference type="PANTHER" id="PTHR47966:SF6">
    <property type="entry name" value="PEPTIDASE A1 DOMAIN-CONTAINING PROTEIN"/>
    <property type="match status" value="1"/>
</dbReference>
<evidence type="ECO:0000259" key="4">
    <source>
        <dbReference type="PROSITE" id="PS51767"/>
    </source>
</evidence>
<dbReference type="PRINTS" id="PR00792">
    <property type="entry name" value="PEPSIN"/>
</dbReference>
<dbReference type="GO" id="GO:0004190">
    <property type="term" value="F:aspartic-type endopeptidase activity"/>
    <property type="evidence" value="ECO:0007669"/>
    <property type="project" value="InterPro"/>
</dbReference>
<dbReference type="STRING" id="1314781.A0A165BAU3"/>
<feature type="active site" evidence="2">
    <location>
        <position position="292"/>
    </location>
</feature>
<dbReference type="GO" id="GO:0006508">
    <property type="term" value="P:proteolysis"/>
    <property type="evidence" value="ECO:0007669"/>
    <property type="project" value="UniProtKB-KW"/>
</dbReference>
<dbReference type="Pfam" id="PF00026">
    <property type="entry name" value="Asp"/>
    <property type="match status" value="1"/>
</dbReference>
<dbReference type="InterPro" id="IPR033121">
    <property type="entry name" value="PEPTIDASE_A1"/>
</dbReference>
<proteinExistence type="inferred from homology"/>
<dbReference type="Proteomes" id="UP000077266">
    <property type="component" value="Unassembled WGS sequence"/>
</dbReference>
<keyword evidence="6" id="KW-1185">Reference proteome</keyword>
<keyword evidence="3" id="KW-0732">Signal</keyword>
<dbReference type="FunFam" id="2.40.70.10:FF:000008">
    <property type="entry name" value="Cathepsin D"/>
    <property type="match status" value="1"/>
</dbReference>
<keyword evidence="5" id="KW-0645">Protease</keyword>
<dbReference type="Gene3D" id="2.40.70.10">
    <property type="entry name" value="Acid Proteases"/>
    <property type="match status" value="2"/>
</dbReference>
<evidence type="ECO:0000256" key="3">
    <source>
        <dbReference type="SAM" id="SignalP"/>
    </source>
</evidence>
<feature type="chain" id="PRO_5007855596" evidence="3">
    <location>
        <begin position="21"/>
        <end position="450"/>
    </location>
</feature>
<feature type="domain" description="Peptidase A1" evidence="4">
    <location>
        <begin position="81"/>
        <end position="406"/>
    </location>
</feature>
<accession>A0A165BAU3</accession>
<organism evidence="5 6">
    <name type="scientific">Exidia glandulosa HHB12029</name>
    <dbReference type="NCBI Taxonomy" id="1314781"/>
    <lineage>
        <taxon>Eukaryota</taxon>
        <taxon>Fungi</taxon>
        <taxon>Dikarya</taxon>
        <taxon>Basidiomycota</taxon>
        <taxon>Agaricomycotina</taxon>
        <taxon>Agaricomycetes</taxon>
        <taxon>Auriculariales</taxon>
        <taxon>Exidiaceae</taxon>
        <taxon>Exidia</taxon>
    </lineage>
</organism>
<keyword evidence="5" id="KW-0378">Hydrolase</keyword>
<evidence type="ECO:0000256" key="2">
    <source>
        <dbReference type="PIRSR" id="PIRSR601461-1"/>
    </source>
</evidence>
<evidence type="ECO:0000256" key="1">
    <source>
        <dbReference type="ARBA" id="ARBA00007447"/>
    </source>
</evidence>
<name>A0A165BAU3_EXIGL</name>
<dbReference type="InterPro" id="IPR001461">
    <property type="entry name" value="Aspartic_peptidase_A1"/>
</dbReference>
<dbReference type="InParanoid" id="A0A165BAU3"/>
<evidence type="ECO:0000313" key="6">
    <source>
        <dbReference type="Proteomes" id="UP000077266"/>
    </source>
</evidence>
<dbReference type="SUPFAM" id="SSF50630">
    <property type="entry name" value="Acid proteases"/>
    <property type="match status" value="1"/>
</dbReference>
<dbReference type="EMBL" id="KV426507">
    <property type="protein sequence ID" value="KZV80212.1"/>
    <property type="molecule type" value="Genomic_DNA"/>
</dbReference>
<comment type="similarity">
    <text evidence="1">Belongs to the peptidase A1 family.</text>
</comment>
<dbReference type="OrthoDB" id="771136at2759"/>